<evidence type="ECO:0008006" key="3">
    <source>
        <dbReference type="Google" id="ProtNLM"/>
    </source>
</evidence>
<name>A0AAP6ZTU0_9VIBR</name>
<dbReference type="Proteomes" id="UP000576645">
    <property type="component" value="Unassembled WGS sequence"/>
</dbReference>
<comment type="caution">
    <text evidence="1">The sequence shown here is derived from an EMBL/GenBank/DDBJ whole genome shotgun (WGS) entry which is preliminary data.</text>
</comment>
<dbReference type="EMBL" id="VTXP01000015">
    <property type="protein sequence ID" value="NOJ25228.1"/>
    <property type="molecule type" value="Genomic_DNA"/>
</dbReference>
<proteinExistence type="predicted"/>
<reference evidence="1 2" key="1">
    <citation type="submission" date="2019-09" db="EMBL/GenBank/DDBJ databases">
        <title>Draft genome sequencing and comparative genomics of hatchery-associated Vibrios.</title>
        <authorList>
            <person name="Kehlet-Delgado H."/>
            <person name="Mueller R.S."/>
        </authorList>
    </citation>
    <scope>NUCLEOTIDE SEQUENCE [LARGE SCALE GENOMIC DNA]</scope>
    <source>
        <strain evidence="1 2">09-121-3</strain>
    </source>
</reference>
<dbReference type="AlphaFoldDB" id="A0AAP6ZTU0"/>
<accession>A0AAP6ZTU0</accession>
<gene>
    <name evidence="1" type="ORF">F0238_21115</name>
</gene>
<evidence type="ECO:0000313" key="2">
    <source>
        <dbReference type="Proteomes" id="UP000576645"/>
    </source>
</evidence>
<organism evidence="1 2">
    <name type="scientific">Vibrio coralliilyticus</name>
    <dbReference type="NCBI Taxonomy" id="190893"/>
    <lineage>
        <taxon>Bacteria</taxon>
        <taxon>Pseudomonadati</taxon>
        <taxon>Pseudomonadota</taxon>
        <taxon>Gammaproteobacteria</taxon>
        <taxon>Vibrionales</taxon>
        <taxon>Vibrionaceae</taxon>
        <taxon>Vibrio</taxon>
    </lineage>
</organism>
<dbReference type="RefSeq" id="WP_171353726.1">
    <property type="nucleotide sequence ID" value="NZ_VTXP01000015.1"/>
</dbReference>
<protein>
    <recommendedName>
        <fullName evidence="3">DUF262 domain-containing protein</fullName>
    </recommendedName>
</protein>
<sequence length="197" mass="22765">MKNGLQRLKEIVEQSAFYRSPNYSVNVSFKNLFKTNGGLLSYSSRVQEQAERERLKPYQIISELTPEFQRANTKWTLEMQKTFVENLLCGCETNIQLYDVAGRGGELDDSLILDGLQRLTAISAFHNGEFAVFDELNWDDLKTGGVFPRIKLFMNIYQFESDVEACRFYIQMNKGITHSESDLETAYKFMRKHDIAA</sequence>
<evidence type="ECO:0000313" key="1">
    <source>
        <dbReference type="EMBL" id="NOJ25228.1"/>
    </source>
</evidence>